<dbReference type="Gene3D" id="1.20.58.320">
    <property type="entry name" value="TPR-like"/>
    <property type="match status" value="1"/>
</dbReference>
<name>A0A1U9JTC9_9HYPH</name>
<dbReference type="EMBL" id="CP017315">
    <property type="protein sequence ID" value="AQS41121.1"/>
    <property type="molecule type" value="Genomic_DNA"/>
</dbReference>
<dbReference type="InterPro" id="IPR011990">
    <property type="entry name" value="TPR-like_helical_dom_sf"/>
</dbReference>
<reference evidence="1 2" key="2">
    <citation type="journal article" date="2016" name="Sci. Rep.">
        <title>The genome of Rhizobiales bacteria in predatory ants reveals urease gene functions but no genes for nitrogen fixation.</title>
        <authorList>
            <person name="Neuvonen M.M."/>
            <person name="Tamarit D."/>
            <person name="Naslund K."/>
            <person name="Liebig J."/>
            <person name="Feldhaar H."/>
            <person name="Moran N.A."/>
            <person name="Guy L."/>
            <person name="Andersson S.G."/>
        </authorList>
    </citation>
    <scope>NUCLEOTIDE SEQUENCE [LARGE SCALE GENOMIC DNA]</scope>
    <source>
        <strain evidence="1 2">Hsal</strain>
    </source>
</reference>
<dbReference type="InterPro" id="IPR010323">
    <property type="entry name" value="DUF924"/>
</dbReference>
<organism evidence="1 2">
    <name type="scientific">Candidatus Tokpelaia hoelldobleri</name>
    <dbReference type="NCBI Taxonomy" id="1902579"/>
    <lineage>
        <taxon>Bacteria</taxon>
        <taxon>Pseudomonadati</taxon>
        <taxon>Pseudomonadota</taxon>
        <taxon>Alphaproteobacteria</taxon>
        <taxon>Hyphomicrobiales</taxon>
        <taxon>Candidatus Tokpelaia</taxon>
    </lineage>
</organism>
<gene>
    <name evidence="1" type="ORF">BHV28_04080</name>
</gene>
<dbReference type="KEGG" id="thd:BHV28_04080"/>
<evidence type="ECO:0000313" key="1">
    <source>
        <dbReference type="EMBL" id="AQS41121.1"/>
    </source>
</evidence>
<dbReference type="STRING" id="1902579.BHV28_04080"/>
<sequence length="183" mass="21389">MPGKAITPQTVIDFWHKAGTERWFRKDDTFDAEIRHSFLSLWQKAAADGLRDWRMNDAGLLALILVLDQFPRNMFREDPRAFSTDSLARETAHLVLQQQADTRTDKQLRGFLYLPFEHSEDMADQQLSLRLFHQLGDAEMLRFAEIHADIIRRFGRFPHRNAVLDRQTTREEQKFLDEGGFAG</sequence>
<keyword evidence="2" id="KW-1185">Reference proteome</keyword>
<proteinExistence type="predicted"/>
<accession>A0A1U9JTC9</accession>
<dbReference type="AlphaFoldDB" id="A0A1U9JTC9"/>
<evidence type="ECO:0000313" key="2">
    <source>
        <dbReference type="Proteomes" id="UP000188912"/>
    </source>
</evidence>
<dbReference type="Proteomes" id="UP000188912">
    <property type="component" value="Chromosome"/>
</dbReference>
<dbReference type="Gene3D" id="1.25.40.10">
    <property type="entry name" value="Tetratricopeptide repeat domain"/>
    <property type="match status" value="1"/>
</dbReference>
<protein>
    <submittedName>
        <fullName evidence="1">PiT family inorganic phosphate transporter</fullName>
    </submittedName>
</protein>
<dbReference type="SUPFAM" id="SSF48452">
    <property type="entry name" value="TPR-like"/>
    <property type="match status" value="1"/>
</dbReference>
<dbReference type="Pfam" id="PF06041">
    <property type="entry name" value="DUF924"/>
    <property type="match status" value="1"/>
</dbReference>
<reference evidence="1 2" key="1">
    <citation type="journal article" date="2010" name="Science">
        <title>Genomic comparison of the ants Camponotus floridanus and Harpegnathos saltator.</title>
        <authorList>
            <person name="Bonasio R."/>
            <person name="Zhang G."/>
            <person name="Ye C."/>
            <person name="Mutti N.S."/>
            <person name="Fang X."/>
            <person name="Qin N."/>
            <person name="Donahue G."/>
            <person name="Yang P."/>
            <person name="Li Q."/>
            <person name="Li C."/>
            <person name="Zhang P."/>
            <person name="Huang Z."/>
            <person name="Berger S.L."/>
            <person name="Reinberg D."/>
            <person name="Wang J."/>
            <person name="Liebig J."/>
        </authorList>
    </citation>
    <scope>NUCLEOTIDE SEQUENCE [LARGE SCALE GENOMIC DNA]</scope>
    <source>
        <strain evidence="1 2">Hsal</strain>
    </source>
</reference>